<evidence type="ECO:0008006" key="3">
    <source>
        <dbReference type="Google" id="ProtNLM"/>
    </source>
</evidence>
<dbReference type="AlphaFoldDB" id="A0A0C2IUB0"/>
<evidence type="ECO:0000313" key="1">
    <source>
        <dbReference type="EMBL" id="KII60437.1"/>
    </source>
</evidence>
<dbReference type="Proteomes" id="UP000031668">
    <property type="component" value="Unassembled WGS sequence"/>
</dbReference>
<gene>
    <name evidence="1" type="ORF">RF11_00585</name>
</gene>
<name>A0A0C2IUB0_THEKT</name>
<reference evidence="1 2" key="1">
    <citation type="journal article" date="2014" name="Genome Biol. Evol.">
        <title>The genome of the myxosporean Thelohanellus kitauei shows adaptations to nutrient acquisition within its fish host.</title>
        <authorList>
            <person name="Yang Y."/>
            <person name="Xiong J."/>
            <person name="Zhou Z."/>
            <person name="Huo F."/>
            <person name="Miao W."/>
            <person name="Ran C."/>
            <person name="Liu Y."/>
            <person name="Zhang J."/>
            <person name="Feng J."/>
            <person name="Wang M."/>
            <person name="Wang M."/>
            <person name="Wang L."/>
            <person name="Yao B."/>
        </authorList>
    </citation>
    <scope>NUCLEOTIDE SEQUENCE [LARGE SCALE GENOMIC DNA]</scope>
    <source>
        <strain evidence="1">Wuqing</strain>
    </source>
</reference>
<comment type="caution">
    <text evidence="1">The sequence shown here is derived from an EMBL/GenBank/DDBJ whole genome shotgun (WGS) entry which is preliminary data.</text>
</comment>
<dbReference type="EMBL" id="JWZT01005621">
    <property type="protein sequence ID" value="KII60437.1"/>
    <property type="molecule type" value="Genomic_DNA"/>
</dbReference>
<accession>A0A0C2IUB0</accession>
<organism evidence="1 2">
    <name type="scientific">Thelohanellus kitauei</name>
    <name type="common">Myxosporean</name>
    <dbReference type="NCBI Taxonomy" id="669202"/>
    <lineage>
        <taxon>Eukaryota</taxon>
        <taxon>Metazoa</taxon>
        <taxon>Cnidaria</taxon>
        <taxon>Myxozoa</taxon>
        <taxon>Myxosporea</taxon>
        <taxon>Bivalvulida</taxon>
        <taxon>Platysporina</taxon>
        <taxon>Myxobolidae</taxon>
        <taxon>Thelohanellus</taxon>
    </lineage>
</organism>
<evidence type="ECO:0000313" key="2">
    <source>
        <dbReference type="Proteomes" id="UP000031668"/>
    </source>
</evidence>
<proteinExistence type="predicted"/>
<protein>
    <recommendedName>
        <fullName evidence="3">Proteasome assembly chaperone 2</fullName>
    </recommendedName>
</protein>
<keyword evidence="2" id="KW-1185">Reference proteome</keyword>
<sequence length="248" mass="27763">MIEKTFSTRGSGTTTQPHIVNDFQKCVVNSMRQMSESQHDYIYPTVIIGYCDIAYVGCRLIYTLGPGPWLDFLDLKHLYPKNEGQCEIDSDGASKKLSGILWTSLPELKISLIMVSIDYKTAEKMSEIYVSLLTKLNERKVTEIVTLSTAHPTSYNFNECPLVVSHVSNHDPEIEVLTSLCLTIGIKFTVAIAPGYRFSGSLNTSDDQETSDALCGYLSKKYKIKKPIEIKKMRIDSSGNKILLPIYG</sequence>